<feature type="region of interest" description="Disordered" evidence="1">
    <location>
        <begin position="1"/>
        <end position="101"/>
    </location>
</feature>
<dbReference type="EMBL" id="JBFMKM010000010">
    <property type="protein sequence ID" value="KAL1303401.1"/>
    <property type="molecule type" value="Genomic_DNA"/>
</dbReference>
<protein>
    <recommendedName>
        <fullName evidence="5">Phosphatidate cytidylyltransferase</fullName>
    </recommendedName>
</protein>
<feature type="compositionally biased region" description="Basic and acidic residues" evidence="1">
    <location>
        <begin position="83"/>
        <end position="94"/>
    </location>
</feature>
<keyword evidence="4" id="KW-1185">Reference proteome</keyword>
<comment type="caution">
    <text evidence="3">The sequence shown here is derived from an EMBL/GenBank/DDBJ whole genome shotgun (WGS) entry which is preliminary data.</text>
</comment>
<accession>A0ABR3PB74</accession>
<dbReference type="RefSeq" id="XP_069199676.1">
    <property type="nucleotide sequence ID" value="XM_069346800.1"/>
</dbReference>
<feature type="transmembrane region" description="Helical" evidence="2">
    <location>
        <begin position="363"/>
        <end position="381"/>
    </location>
</feature>
<dbReference type="InterPro" id="IPR037997">
    <property type="entry name" value="Dgk1-like"/>
</dbReference>
<organism evidence="3 4">
    <name type="scientific">Neodothiora populina</name>
    <dbReference type="NCBI Taxonomy" id="2781224"/>
    <lineage>
        <taxon>Eukaryota</taxon>
        <taxon>Fungi</taxon>
        <taxon>Dikarya</taxon>
        <taxon>Ascomycota</taxon>
        <taxon>Pezizomycotina</taxon>
        <taxon>Dothideomycetes</taxon>
        <taxon>Dothideomycetidae</taxon>
        <taxon>Dothideales</taxon>
        <taxon>Dothioraceae</taxon>
        <taxon>Neodothiora</taxon>
    </lineage>
</organism>
<evidence type="ECO:0000256" key="1">
    <source>
        <dbReference type="SAM" id="MobiDB-lite"/>
    </source>
</evidence>
<evidence type="ECO:0008006" key="5">
    <source>
        <dbReference type="Google" id="ProtNLM"/>
    </source>
</evidence>
<keyword evidence="2" id="KW-1133">Transmembrane helix</keyword>
<dbReference type="Proteomes" id="UP001562354">
    <property type="component" value="Unassembled WGS sequence"/>
</dbReference>
<dbReference type="GeneID" id="95980492"/>
<feature type="transmembrane region" description="Helical" evidence="2">
    <location>
        <begin position="143"/>
        <end position="161"/>
    </location>
</feature>
<feature type="transmembrane region" description="Helical" evidence="2">
    <location>
        <begin position="333"/>
        <end position="351"/>
    </location>
</feature>
<dbReference type="PANTHER" id="PTHR31303">
    <property type="entry name" value="CTP-DEPENDENT DIACYLGLYCEROL KINASE 1"/>
    <property type="match status" value="1"/>
</dbReference>
<evidence type="ECO:0000313" key="4">
    <source>
        <dbReference type="Proteomes" id="UP001562354"/>
    </source>
</evidence>
<proteinExistence type="predicted"/>
<evidence type="ECO:0000313" key="3">
    <source>
        <dbReference type="EMBL" id="KAL1303401.1"/>
    </source>
</evidence>
<feature type="transmembrane region" description="Helical" evidence="2">
    <location>
        <begin position="270"/>
        <end position="291"/>
    </location>
</feature>
<dbReference type="PANTHER" id="PTHR31303:SF1">
    <property type="entry name" value="CTP-DEPENDENT DIACYLGLYCEROL KINASE 1"/>
    <property type="match status" value="1"/>
</dbReference>
<evidence type="ECO:0000256" key="2">
    <source>
        <dbReference type="SAM" id="Phobius"/>
    </source>
</evidence>
<keyword evidence="2" id="KW-0472">Membrane</keyword>
<reference evidence="3 4" key="1">
    <citation type="submission" date="2024-07" db="EMBL/GenBank/DDBJ databases">
        <title>Draft sequence of the Neodothiora populina.</title>
        <authorList>
            <person name="Drown D.D."/>
            <person name="Schuette U.S."/>
            <person name="Buechlein A.B."/>
            <person name="Rusch D.R."/>
            <person name="Winton L.W."/>
            <person name="Adams G.A."/>
        </authorList>
    </citation>
    <scope>NUCLEOTIDE SEQUENCE [LARGE SCALE GENOMIC DNA]</scope>
    <source>
        <strain evidence="3 4">CPC 39397</strain>
    </source>
</reference>
<gene>
    <name evidence="3" type="ORF">AAFC00_006793</name>
</gene>
<keyword evidence="2" id="KW-0812">Transmembrane</keyword>
<sequence length="384" mass="42521">MSQPYIVPDTPRVISPSPTPSEQLTRDYFATKRTRFPSQEPINEENIVAEDPELARARTRSRSPQLTKKISQTMNGTAKPARRKPEPITLKDPDQDTNGHLSPASAVMGRGREYWRQLSRSPSPLGLIPIHREWRTFIHKHEIPRKFLHVSIGFVTIYLYLNGTQTSAIHPVLLSALIPIATTDFLRMRWPALNSLYIEILGPFMRESEAHDKYNGVISYLAGAWAVMRFCQKDVAVLSILLLSWCDTAASTFGRMWGKYTPRIRQGKSLAGTLAAFIVGLIAAVAFWQYIAPLAPAEWNTGVDSFAFDGALTLPPQLRQLLGWSKKDSTIDGYAALAVVAVTSGVVASGSEAIDVMGLDDNLTIPILCGIALGAFFWTFGNHV</sequence>
<feature type="compositionally biased region" description="Polar residues" evidence="1">
    <location>
        <begin position="62"/>
        <end position="76"/>
    </location>
</feature>
<feature type="transmembrane region" description="Helical" evidence="2">
    <location>
        <begin position="236"/>
        <end position="258"/>
    </location>
</feature>
<name>A0ABR3PB74_9PEZI</name>